<dbReference type="Pfam" id="PF10229">
    <property type="entry name" value="MMADHC"/>
    <property type="match status" value="1"/>
</dbReference>
<evidence type="ECO:0000313" key="2">
    <source>
        <dbReference type="Proteomes" id="UP001174909"/>
    </source>
</evidence>
<dbReference type="PANTHER" id="PTHR13192:SF3">
    <property type="entry name" value="COBALAMIN TRAFFICKING PROTEIN CBLD"/>
    <property type="match status" value="1"/>
</dbReference>
<evidence type="ECO:0000313" key="1">
    <source>
        <dbReference type="EMBL" id="CAI8033071.1"/>
    </source>
</evidence>
<dbReference type="Proteomes" id="UP001174909">
    <property type="component" value="Unassembled WGS sequence"/>
</dbReference>
<comment type="caution">
    <text evidence="1">The sequence shown here is derived from an EMBL/GenBank/DDBJ whole genome shotgun (WGS) entry which is preliminary data.</text>
</comment>
<organism evidence="1 2">
    <name type="scientific">Geodia barretti</name>
    <name type="common">Barrett's horny sponge</name>
    <dbReference type="NCBI Taxonomy" id="519541"/>
    <lineage>
        <taxon>Eukaryota</taxon>
        <taxon>Metazoa</taxon>
        <taxon>Porifera</taxon>
        <taxon>Demospongiae</taxon>
        <taxon>Heteroscleromorpha</taxon>
        <taxon>Tetractinellida</taxon>
        <taxon>Astrophorina</taxon>
        <taxon>Geodiidae</taxon>
        <taxon>Geodia</taxon>
    </lineage>
</organism>
<dbReference type="GO" id="GO:0009235">
    <property type="term" value="P:cobalamin metabolic process"/>
    <property type="evidence" value="ECO:0007669"/>
    <property type="project" value="InterPro"/>
</dbReference>
<proteinExistence type="predicted"/>
<accession>A0AA35WY59</accession>
<dbReference type="PANTHER" id="PTHR13192">
    <property type="entry name" value="MY011 PROTEIN"/>
    <property type="match status" value="1"/>
</dbReference>
<dbReference type="EMBL" id="CASHTH010002642">
    <property type="protein sequence ID" value="CAI8033071.1"/>
    <property type="molecule type" value="Genomic_DNA"/>
</dbReference>
<dbReference type="AlphaFoldDB" id="A0AA35WY59"/>
<dbReference type="InterPro" id="IPR019362">
    <property type="entry name" value="MMADHC"/>
</dbReference>
<keyword evidence="2" id="KW-1185">Reference proteome</keyword>
<sequence>MNFDSEAVKSESRRSDLEGRFRVKPRDMSALGPNSRVVAYLPGLRTILHRLRATSATPSSLYTSPHLHSLTLSLLPTLTPQEAEITGVSANPLLPLPGAMAPVSPLSQETTPTTIESSPPVLSSVSETEQGVVECLVQQCPPSLQTGFMDLFPGVSVKKGDLLVITLCEKTANDMTSWSRTVGEEREQVMQHFIETAKEICARLSSAGLWADFIDPYSGRAFYSPHSNVVLQETDERFRYLGFDVRDLGCCRSIAHPTFGCHSFVGTIFTDSSIHSPTIQSILHL</sequence>
<reference evidence="1" key="1">
    <citation type="submission" date="2023-03" db="EMBL/GenBank/DDBJ databases">
        <authorList>
            <person name="Steffen K."/>
            <person name="Cardenas P."/>
        </authorList>
    </citation>
    <scope>NUCLEOTIDE SEQUENCE</scope>
</reference>
<dbReference type="GO" id="GO:0005739">
    <property type="term" value="C:mitochondrion"/>
    <property type="evidence" value="ECO:0007669"/>
    <property type="project" value="TreeGrafter"/>
</dbReference>
<name>A0AA35WY59_GEOBA</name>
<protein>
    <submittedName>
        <fullName evidence="1">Cobalamin trafficking protein CblD</fullName>
    </submittedName>
</protein>
<gene>
    <name evidence="1" type="ORF">GBAR_LOCUS18656</name>
</gene>